<dbReference type="PANTHER" id="PTHR10291:SF0">
    <property type="entry name" value="DEHYDRODOLICHYL DIPHOSPHATE SYNTHASE 2"/>
    <property type="match status" value="1"/>
</dbReference>
<dbReference type="GO" id="GO:0016094">
    <property type="term" value="P:polyprenol biosynthetic process"/>
    <property type="evidence" value="ECO:0007669"/>
    <property type="project" value="TreeGrafter"/>
</dbReference>
<dbReference type="HAMAP" id="MF_01139">
    <property type="entry name" value="ISPT"/>
    <property type="match status" value="1"/>
</dbReference>
<dbReference type="PANTHER" id="PTHR10291">
    <property type="entry name" value="DEHYDRODOLICHYL DIPHOSPHATE SYNTHASE FAMILY MEMBER"/>
    <property type="match status" value="1"/>
</dbReference>
<gene>
    <name evidence="3" type="ORF">SP6_12_00490</name>
</gene>
<feature type="binding site" evidence="2">
    <location>
        <position position="220"/>
    </location>
    <ligand>
        <name>Mg(2+)</name>
        <dbReference type="ChEBI" id="CHEBI:18420"/>
    </ligand>
</feature>
<dbReference type="SUPFAM" id="SSF64005">
    <property type="entry name" value="Undecaprenyl diphosphate synthase"/>
    <property type="match status" value="1"/>
</dbReference>
<proteinExistence type="inferred from homology"/>
<dbReference type="GO" id="GO:0000287">
    <property type="term" value="F:magnesium ion binding"/>
    <property type="evidence" value="ECO:0007669"/>
    <property type="project" value="UniProtKB-UniRule"/>
</dbReference>
<evidence type="ECO:0000256" key="1">
    <source>
        <dbReference type="ARBA" id="ARBA00022679"/>
    </source>
</evidence>
<evidence type="ECO:0000313" key="4">
    <source>
        <dbReference type="Proteomes" id="UP000032025"/>
    </source>
</evidence>
<feature type="active site" description="Proton acceptor" evidence="2">
    <location>
        <position position="81"/>
    </location>
</feature>
<keyword evidence="2" id="KW-0460">Magnesium</keyword>
<dbReference type="AlphaFoldDB" id="A0A0C9N8Y9"/>
<accession>A0A0C9N8Y9</accession>
<feature type="binding site" evidence="2">
    <location>
        <begin position="207"/>
        <end position="209"/>
    </location>
    <ligand>
        <name>substrate</name>
    </ligand>
</feature>
<comment type="cofactor">
    <cofactor evidence="2">
        <name>Mg(2+)</name>
        <dbReference type="ChEBI" id="CHEBI:18420"/>
    </cofactor>
    <text evidence="2">Binds 2 magnesium ions per subunit.</text>
</comment>
<comment type="subunit">
    <text evidence="2">Homodimer.</text>
</comment>
<feature type="binding site" evidence="2">
    <location>
        <position position="201"/>
    </location>
    <ligand>
        <name>substrate</name>
    </ligand>
</feature>
<comment type="caution">
    <text evidence="3">The sequence shown here is derived from an EMBL/GenBank/DDBJ whole genome shotgun (WGS) entry which is preliminary data.</text>
</comment>
<name>A0A0C9N8Y9_SPHPI</name>
<comment type="similarity">
    <text evidence="2">Belongs to the UPP synthase family.</text>
</comment>
<keyword evidence="1 2" id="KW-0808">Transferase</keyword>
<dbReference type="EMBL" id="BBJS01000012">
    <property type="protein sequence ID" value="GAN12652.1"/>
    <property type="molecule type" value="Genomic_DNA"/>
</dbReference>
<feature type="binding site" evidence="2">
    <location>
        <position position="33"/>
    </location>
    <ligand>
        <name>Mg(2+)</name>
        <dbReference type="ChEBI" id="CHEBI:18420"/>
    </ligand>
</feature>
<organism evidence="3 4">
    <name type="scientific">Sphingomonas paucimobilis NBRC 13935</name>
    <dbReference type="NCBI Taxonomy" id="1219050"/>
    <lineage>
        <taxon>Bacteria</taxon>
        <taxon>Pseudomonadati</taxon>
        <taxon>Pseudomonadota</taxon>
        <taxon>Alphaproteobacteria</taxon>
        <taxon>Sphingomonadales</taxon>
        <taxon>Sphingomonadaceae</taxon>
        <taxon>Sphingomonas</taxon>
    </lineage>
</organism>
<dbReference type="FunFam" id="3.40.1180.10:FF:000001">
    <property type="entry name" value="(2E,6E)-farnesyl-diphosphate-specific ditrans,polycis-undecaprenyl-diphosphate synthase"/>
    <property type="match status" value="1"/>
</dbReference>
<dbReference type="NCBIfam" id="NF011405">
    <property type="entry name" value="PRK14830.1"/>
    <property type="match status" value="1"/>
</dbReference>
<keyword evidence="4" id="KW-1185">Reference proteome</keyword>
<comment type="function">
    <text evidence="2">Catalyzes the condensation of isopentenyl diphosphate (IPP) with allylic pyrophosphates generating different type of terpenoids.</text>
</comment>
<reference evidence="3 4" key="1">
    <citation type="submission" date="2014-08" db="EMBL/GenBank/DDBJ databases">
        <title>Whole genome shotgun sequence of Sphingomonas paucimobilis NBRC 13935.</title>
        <authorList>
            <person name="Hosoyama A."/>
            <person name="Hashimoto M."/>
            <person name="Hosoyama Y."/>
            <person name="Noguchi M."/>
            <person name="Uohara A."/>
            <person name="Ohji S."/>
            <person name="Katano-Makiyama Y."/>
            <person name="Ichikawa N."/>
            <person name="Kimura A."/>
            <person name="Yamazoe A."/>
            <person name="Fujita N."/>
        </authorList>
    </citation>
    <scope>NUCLEOTIDE SEQUENCE [LARGE SCALE GENOMIC DNA]</scope>
    <source>
        <strain evidence="3 4">NBRC 13935</strain>
    </source>
</reference>
<feature type="binding site" evidence="2">
    <location>
        <position position="50"/>
    </location>
    <ligand>
        <name>substrate</name>
    </ligand>
</feature>
<dbReference type="EC" id="2.5.1.-" evidence="2"/>
<feature type="binding site" evidence="2">
    <location>
        <begin position="34"/>
        <end position="37"/>
    </location>
    <ligand>
        <name>substrate</name>
    </ligand>
</feature>
<dbReference type="Pfam" id="PF01255">
    <property type="entry name" value="Prenyltransf"/>
    <property type="match status" value="1"/>
</dbReference>
<feature type="binding site" evidence="2">
    <location>
        <begin position="78"/>
        <end position="80"/>
    </location>
    <ligand>
        <name>substrate</name>
    </ligand>
</feature>
<feature type="binding site" evidence="2">
    <location>
        <position position="84"/>
    </location>
    <ligand>
        <name>substrate</name>
    </ligand>
</feature>
<dbReference type="GO" id="GO:0005829">
    <property type="term" value="C:cytosol"/>
    <property type="evidence" value="ECO:0007669"/>
    <property type="project" value="TreeGrafter"/>
</dbReference>
<dbReference type="GO" id="GO:0008834">
    <property type="term" value="F:ditrans,polycis-undecaprenyl-diphosphate synthase [(2E,6E)-farnesyl-diphosphate specific] activity"/>
    <property type="evidence" value="ECO:0007669"/>
    <property type="project" value="TreeGrafter"/>
</dbReference>
<sequence>MSPPAASAQTALGSLVAVPDTGAVPRHVAIIMDGNGRWAKRRLLPRFAGHKAGVDAVRRIARAARAMGIEALTLYAFSSENWRRPETEISDLMGLLRIFLRKDLAELVSDNVRLRVIGDYRRFPADLVAMIDDAIARTSANTGPILAIALNYGAQAELVEAAKRLALKVAAGEMDAEAITPDAIEGELQTNGLPPLDLVIRTSGEQRLSNFLLWQAAYAELLFVDTLWPDFDDAALVDAVAEFGRRHRRFGGL</sequence>
<dbReference type="InterPro" id="IPR001441">
    <property type="entry name" value="UPP_synth-like"/>
</dbReference>
<dbReference type="PROSITE" id="PS01066">
    <property type="entry name" value="UPP_SYNTHASE"/>
    <property type="match status" value="1"/>
</dbReference>
<feature type="binding site" evidence="2">
    <location>
        <position position="82"/>
    </location>
    <ligand>
        <name>substrate</name>
    </ligand>
</feature>
<dbReference type="NCBIfam" id="NF011408">
    <property type="entry name" value="PRK14834.1"/>
    <property type="match status" value="1"/>
</dbReference>
<dbReference type="InterPro" id="IPR018520">
    <property type="entry name" value="UPP_synth-like_CS"/>
</dbReference>
<evidence type="ECO:0000256" key="2">
    <source>
        <dbReference type="HAMAP-Rule" id="MF_01139"/>
    </source>
</evidence>
<dbReference type="CDD" id="cd00475">
    <property type="entry name" value="Cis_IPPS"/>
    <property type="match status" value="1"/>
</dbReference>
<dbReference type="Gene3D" id="3.40.1180.10">
    <property type="entry name" value="Decaprenyl diphosphate synthase-like"/>
    <property type="match status" value="1"/>
</dbReference>
<feature type="binding site" evidence="2">
    <location>
        <position position="38"/>
    </location>
    <ligand>
        <name>substrate</name>
    </ligand>
</feature>
<feature type="binding site" evidence="2">
    <location>
        <position position="46"/>
    </location>
    <ligand>
        <name>substrate</name>
    </ligand>
</feature>
<evidence type="ECO:0000313" key="3">
    <source>
        <dbReference type="EMBL" id="GAN12652.1"/>
    </source>
</evidence>
<feature type="active site" evidence="2">
    <location>
        <position position="33"/>
    </location>
</feature>
<protein>
    <recommendedName>
        <fullName evidence="2">Isoprenyl transferase</fullName>
        <ecNumber evidence="2">2.5.1.-</ecNumber>
    </recommendedName>
</protein>
<dbReference type="InterPro" id="IPR036424">
    <property type="entry name" value="UPP_synth-like_sf"/>
</dbReference>
<keyword evidence="2" id="KW-0479">Metal-binding</keyword>
<dbReference type="NCBIfam" id="TIGR00055">
    <property type="entry name" value="uppS"/>
    <property type="match status" value="1"/>
</dbReference>
<dbReference type="Proteomes" id="UP000032025">
    <property type="component" value="Unassembled WGS sequence"/>
</dbReference>